<dbReference type="InterPro" id="IPR029058">
    <property type="entry name" value="AB_hydrolase_fold"/>
</dbReference>
<reference evidence="3" key="1">
    <citation type="submission" date="2020-12" db="EMBL/GenBank/DDBJ databases">
        <title>Metabolic potential, ecology and presence of endohyphal bacteria is reflected in genomic diversity of Mucoromycotina.</title>
        <authorList>
            <person name="Muszewska A."/>
            <person name="Okrasinska A."/>
            <person name="Steczkiewicz K."/>
            <person name="Drgas O."/>
            <person name="Orlowska M."/>
            <person name="Perlinska-Lenart U."/>
            <person name="Aleksandrzak-Piekarczyk T."/>
            <person name="Szatraj K."/>
            <person name="Zielenkiewicz U."/>
            <person name="Pilsyk S."/>
            <person name="Malc E."/>
            <person name="Mieczkowski P."/>
            <person name="Kruszewska J.S."/>
            <person name="Biernat P."/>
            <person name="Pawlowska J."/>
        </authorList>
    </citation>
    <scope>NUCLEOTIDE SEQUENCE</scope>
    <source>
        <strain evidence="3">WA0000067209</strain>
    </source>
</reference>
<comment type="caution">
    <text evidence="3">The sequence shown here is derived from an EMBL/GenBank/DDBJ whole genome shotgun (WGS) entry which is preliminary data.</text>
</comment>
<accession>A0A8H7PCQ8</accession>
<keyword evidence="4" id="KW-1185">Reference proteome</keyword>
<feature type="domain" description="Serine hydrolase" evidence="2">
    <location>
        <begin position="5"/>
        <end position="219"/>
    </location>
</feature>
<organism evidence="3 4">
    <name type="scientific">Mortierella isabellina</name>
    <name type="common">Filamentous fungus</name>
    <name type="synonym">Umbelopsis isabellina</name>
    <dbReference type="NCBI Taxonomy" id="91625"/>
    <lineage>
        <taxon>Eukaryota</taxon>
        <taxon>Fungi</taxon>
        <taxon>Fungi incertae sedis</taxon>
        <taxon>Mucoromycota</taxon>
        <taxon>Mucoromycotina</taxon>
        <taxon>Umbelopsidomycetes</taxon>
        <taxon>Umbelopsidales</taxon>
        <taxon>Umbelopsidaceae</taxon>
        <taxon>Umbelopsis</taxon>
    </lineage>
</organism>
<sequence length="238" mass="26727">MVAVTRKLRILCLHGYTQNAITFSKKTAVLRKALKDVAELVYVTGPHKVLEPEFLTVEERQAAAEQDVSEELMPYAWFFGRKDDDKYQGFEESIEFLRDVMIKQGPFDGVFGFSQGAAMAALLCGMLENRDVLPGLIPADFNHEPFRFAIICAGFLSRATDHQPLVEKIVQSPSFHIIGELDTLVAPERMSALAEKFHQPYIFKHAGGHFVPTNAASRNTLKEWISKFVPLAEPNSEI</sequence>
<evidence type="ECO:0000313" key="3">
    <source>
        <dbReference type="EMBL" id="KAG2171507.1"/>
    </source>
</evidence>
<dbReference type="EMBL" id="JAEPQZ010000020">
    <property type="protein sequence ID" value="KAG2171507.1"/>
    <property type="molecule type" value="Genomic_DNA"/>
</dbReference>
<name>A0A8H7PCQ8_MORIS</name>
<evidence type="ECO:0000256" key="1">
    <source>
        <dbReference type="ARBA" id="ARBA00022801"/>
    </source>
</evidence>
<dbReference type="Gene3D" id="3.40.50.1820">
    <property type="entry name" value="alpha/beta hydrolase"/>
    <property type="match status" value="1"/>
</dbReference>
<protein>
    <recommendedName>
        <fullName evidence="2">Serine hydrolase domain-containing protein</fullName>
    </recommendedName>
</protein>
<dbReference type="InterPro" id="IPR005645">
    <property type="entry name" value="FSH-like_dom"/>
</dbReference>
<keyword evidence="1" id="KW-0378">Hydrolase</keyword>
<proteinExistence type="predicted"/>
<dbReference type="GO" id="GO:0005634">
    <property type="term" value="C:nucleus"/>
    <property type="evidence" value="ECO:0007669"/>
    <property type="project" value="TreeGrafter"/>
</dbReference>
<dbReference type="GO" id="GO:0016787">
    <property type="term" value="F:hydrolase activity"/>
    <property type="evidence" value="ECO:0007669"/>
    <property type="project" value="UniProtKB-KW"/>
</dbReference>
<dbReference type="Proteomes" id="UP000654370">
    <property type="component" value="Unassembled WGS sequence"/>
</dbReference>
<dbReference type="Pfam" id="PF03959">
    <property type="entry name" value="FSH1"/>
    <property type="match status" value="1"/>
</dbReference>
<evidence type="ECO:0000259" key="2">
    <source>
        <dbReference type="Pfam" id="PF03959"/>
    </source>
</evidence>
<dbReference type="AlphaFoldDB" id="A0A8H7PCQ8"/>
<dbReference type="GO" id="GO:0005737">
    <property type="term" value="C:cytoplasm"/>
    <property type="evidence" value="ECO:0007669"/>
    <property type="project" value="TreeGrafter"/>
</dbReference>
<gene>
    <name evidence="3" type="ORF">INT43_008233</name>
</gene>
<evidence type="ECO:0000313" key="4">
    <source>
        <dbReference type="Proteomes" id="UP000654370"/>
    </source>
</evidence>
<dbReference type="PANTHER" id="PTHR48070">
    <property type="entry name" value="ESTERASE OVCA2"/>
    <property type="match status" value="1"/>
</dbReference>
<dbReference type="InterPro" id="IPR050593">
    <property type="entry name" value="LovG"/>
</dbReference>
<dbReference type="PANTHER" id="PTHR48070:SF6">
    <property type="entry name" value="ESTERASE OVCA2"/>
    <property type="match status" value="1"/>
</dbReference>
<dbReference type="FunFam" id="3.40.50.1820:FF:000073">
    <property type="entry name" value="esterase OVCA2 isoform X6"/>
    <property type="match status" value="1"/>
</dbReference>
<dbReference type="SUPFAM" id="SSF53474">
    <property type="entry name" value="alpha/beta-Hydrolases"/>
    <property type="match status" value="1"/>
</dbReference>
<dbReference type="OrthoDB" id="414698at2759"/>